<evidence type="ECO:0000256" key="3">
    <source>
        <dbReference type="ARBA" id="ARBA00022801"/>
    </source>
</evidence>
<evidence type="ECO:0000259" key="5">
    <source>
        <dbReference type="Pfam" id="PF00877"/>
    </source>
</evidence>
<evidence type="ECO:0008006" key="9">
    <source>
        <dbReference type="Google" id="ProtNLM"/>
    </source>
</evidence>
<keyword evidence="4" id="KW-0788">Thiol protease</keyword>
<dbReference type="GO" id="GO:0006508">
    <property type="term" value="P:proteolysis"/>
    <property type="evidence" value="ECO:0007669"/>
    <property type="project" value="UniProtKB-KW"/>
</dbReference>
<evidence type="ECO:0000256" key="1">
    <source>
        <dbReference type="ARBA" id="ARBA00007074"/>
    </source>
</evidence>
<proteinExistence type="inferred from homology"/>
<dbReference type="GO" id="GO:0008234">
    <property type="term" value="F:cysteine-type peptidase activity"/>
    <property type="evidence" value="ECO:0007669"/>
    <property type="project" value="UniProtKB-KW"/>
</dbReference>
<evidence type="ECO:0000256" key="2">
    <source>
        <dbReference type="ARBA" id="ARBA00022670"/>
    </source>
</evidence>
<feature type="domain" description="SH3b1" evidence="6">
    <location>
        <begin position="168"/>
        <end position="214"/>
    </location>
</feature>
<feature type="domain" description="NlpC/P60" evidence="5">
    <location>
        <begin position="315"/>
        <end position="398"/>
    </location>
</feature>
<dbReference type="Proteomes" id="UP000256379">
    <property type="component" value="Unassembled WGS sequence"/>
</dbReference>
<dbReference type="InterPro" id="IPR000064">
    <property type="entry name" value="NLP_P60_dom"/>
</dbReference>
<name>A0A3D8IIC9_9HELI</name>
<dbReference type="EMBL" id="NXLQ01000016">
    <property type="protein sequence ID" value="RDU64962.1"/>
    <property type="molecule type" value="Genomic_DNA"/>
</dbReference>
<dbReference type="InterPro" id="IPR039439">
    <property type="entry name" value="SH3b1_dom"/>
</dbReference>
<dbReference type="InterPro" id="IPR038765">
    <property type="entry name" value="Papain-like_cys_pep_sf"/>
</dbReference>
<keyword evidence="3" id="KW-0378">Hydrolase</keyword>
<keyword evidence="2" id="KW-0645">Protease</keyword>
<evidence type="ECO:0000313" key="7">
    <source>
        <dbReference type="EMBL" id="RDU64962.1"/>
    </source>
</evidence>
<evidence type="ECO:0000313" key="8">
    <source>
        <dbReference type="Proteomes" id="UP000256379"/>
    </source>
</evidence>
<comment type="similarity">
    <text evidence="1">Belongs to the peptidase C40 family.</text>
</comment>
<evidence type="ECO:0000256" key="4">
    <source>
        <dbReference type="ARBA" id="ARBA00022807"/>
    </source>
</evidence>
<dbReference type="Gene3D" id="3.90.1720.10">
    <property type="entry name" value="endopeptidase domain like (from Nostoc punctiforme)"/>
    <property type="match status" value="1"/>
</dbReference>
<dbReference type="Pfam" id="PF12913">
    <property type="entry name" value="SH3_6"/>
    <property type="match status" value="1"/>
</dbReference>
<sequence length="478" mass="54618">MMTINFSNDSKATNTQQNNSLESFYGVSSDKMKMQQNFATKEEYLAKFYAVWDFSQINTDKNAIFYIIPSLQNAISYNKELQELKRNPPKKNNKNYKKAEQIYLNKIANLEKKIESLLGVGENLLPNKLEEFSTLLENMNLGAFLQNPQPAIIVRATAVRAVPTHKPRYKNKGDFPFDRWQNSFIFEGTPAMITHFSTDGRYAHIQSPFVYGWVDTRSIALVDNSMRNKILRIDDYKIPNKDFIPIRHENQWILDARIGQIFPYDKRKNKLLTFYKDTDNYAQIREVNFDLYLFSDFPIPFSAQKMSHLIDMMLGQKYGWGGIFGNRDCSAFTRDSFAGFGVFLPRNSAAQAQYGGNFVDLSKMSEHDKEAYIIANGIPFGSIIWLKGHIMLYIGHTNIGGINRAIVAHSAWGVNPVINNKKEKILLGGVKITTLHVGGSFTSNTEVKNSLLSRIRGITNIYTESNGQYDISQLQISY</sequence>
<evidence type="ECO:0000259" key="6">
    <source>
        <dbReference type="Pfam" id="PF12913"/>
    </source>
</evidence>
<accession>A0A3D8IIC9</accession>
<organism evidence="7 8">
    <name type="scientific">Helicobacter didelphidarum</name>
    <dbReference type="NCBI Taxonomy" id="2040648"/>
    <lineage>
        <taxon>Bacteria</taxon>
        <taxon>Pseudomonadati</taxon>
        <taxon>Campylobacterota</taxon>
        <taxon>Epsilonproteobacteria</taxon>
        <taxon>Campylobacterales</taxon>
        <taxon>Helicobacteraceae</taxon>
        <taxon>Helicobacter</taxon>
    </lineage>
</organism>
<keyword evidence="8" id="KW-1185">Reference proteome</keyword>
<dbReference type="OrthoDB" id="9799970at2"/>
<comment type="caution">
    <text evidence="7">The sequence shown here is derived from an EMBL/GenBank/DDBJ whole genome shotgun (WGS) entry which is preliminary data.</text>
</comment>
<protein>
    <recommendedName>
        <fullName evidence="9">NlpC/P60 family protein</fullName>
    </recommendedName>
</protein>
<gene>
    <name evidence="7" type="ORF">CQA53_07170</name>
</gene>
<dbReference type="Pfam" id="PF00877">
    <property type="entry name" value="NLPC_P60"/>
    <property type="match status" value="1"/>
</dbReference>
<dbReference type="AlphaFoldDB" id="A0A3D8IIC9"/>
<dbReference type="SUPFAM" id="SSF54001">
    <property type="entry name" value="Cysteine proteinases"/>
    <property type="match status" value="1"/>
</dbReference>
<reference evidence="7 8" key="1">
    <citation type="submission" date="2018-04" db="EMBL/GenBank/DDBJ databases">
        <title>Novel Campyloabacter and Helicobacter Species and Strains.</title>
        <authorList>
            <person name="Mannion A.J."/>
            <person name="Shen Z."/>
            <person name="Fox J.G."/>
        </authorList>
    </citation>
    <scope>NUCLEOTIDE SEQUENCE [LARGE SCALE GENOMIC DNA]</scope>
    <source>
        <strain evidence="7 8">MIT 17-337</strain>
    </source>
</reference>